<keyword evidence="1" id="KW-0812">Transmembrane</keyword>
<evidence type="ECO:0000256" key="1">
    <source>
        <dbReference type="SAM" id="Phobius"/>
    </source>
</evidence>
<dbReference type="Proteomes" id="UP000617355">
    <property type="component" value="Unassembled WGS sequence"/>
</dbReference>
<dbReference type="SUPFAM" id="SSF55073">
    <property type="entry name" value="Nucleotide cyclase"/>
    <property type="match status" value="1"/>
</dbReference>
<dbReference type="SMART" id="SM00267">
    <property type="entry name" value="GGDEF"/>
    <property type="match status" value="1"/>
</dbReference>
<organism evidence="4 5">
    <name type="scientific">Sinisalibacter lacisalsi</name>
    <dbReference type="NCBI Taxonomy" id="1526570"/>
    <lineage>
        <taxon>Bacteria</taxon>
        <taxon>Pseudomonadati</taxon>
        <taxon>Pseudomonadota</taxon>
        <taxon>Alphaproteobacteria</taxon>
        <taxon>Rhodobacterales</taxon>
        <taxon>Roseobacteraceae</taxon>
        <taxon>Sinisalibacter</taxon>
    </lineage>
</organism>
<dbReference type="PROSITE" id="PS50883">
    <property type="entry name" value="EAL"/>
    <property type="match status" value="1"/>
</dbReference>
<dbReference type="RefSeq" id="WP_188526159.1">
    <property type="nucleotide sequence ID" value="NZ_BMGI01000001.1"/>
</dbReference>
<dbReference type="SUPFAM" id="SSF141868">
    <property type="entry name" value="EAL domain-like"/>
    <property type="match status" value="1"/>
</dbReference>
<dbReference type="NCBIfam" id="TIGR00254">
    <property type="entry name" value="GGDEF"/>
    <property type="match status" value="1"/>
</dbReference>
<dbReference type="Pfam" id="PF00990">
    <property type="entry name" value="GGDEF"/>
    <property type="match status" value="1"/>
</dbReference>
<accession>A0ABQ1QGI7</accession>
<dbReference type="SMART" id="SM00052">
    <property type="entry name" value="EAL"/>
    <property type="match status" value="1"/>
</dbReference>
<evidence type="ECO:0000313" key="5">
    <source>
        <dbReference type="Proteomes" id="UP000617355"/>
    </source>
</evidence>
<feature type="domain" description="GGDEF" evidence="3">
    <location>
        <begin position="101"/>
        <end position="237"/>
    </location>
</feature>
<evidence type="ECO:0000259" key="2">
    <source>
        <dbReference type="PROSITE" id="PS50883"/>
    </source>
</evidence>
<keyword evidence="5" id="KW-1185">Reference proteome</keyword>
<keyword evidence="1" id="KW-1133">Transmembrane helix</keyword>
<dbReference type="EMBL" id="BMGI01000001">
    <property type="protein sequence ID" value="GGD24747.1"/>
    <property type="molecule type" value="Genomic_DNA"/>
</dbReference>
<dbReference type="InterPro" id="IPR043128">
    <property type="entry name" value="Rev_trsase/Diguanyl_cyclase"/>
</dbReference>
<feature type="transmembrane region" description="Helical" evidence="1">
    <location>
        <begin position="20"/>
        <end position="39"/>
    </location>
</feature>
<dbReference type="Gene3D" id="3.30.70.270">
    <property type="match status" value="1"/>
</dbReference>
<feature type="transmembrane region" description="Helical" evidence="1">
    <location>
        <begin position="45"/>
        <end position="62"/>
    </location>
</feature>
<dbReference type="InterPro" id="IPR001633">
    <property type="entry name" value="EAL_dom"/>
</dbReference>
<gene>
    <name evidence="4" type="ORF">GCM10011358_06460</name>
</gene>
<feature type="domain" description="EAL" evidence="2">
    <location>
        <begin position="246"/>
        <end position="501"/>
    </location>
</feature>
<evidence type="ECO:0000313" key="4">
    <source>
        <dbReference type="EMBL" id="GGD24747.1"/>
    </source>
</evidence>
<dbReference type="Gene3D" id="3.20.20.450">
    <property type="entry name" value="EAL domain"/>
    <property type="match status" value="1"/>
</dbReference>
<dbReference type="CDD" id="cd01948">
    <property type="entry name" value="EAL"/>
    <property type="match status" value="1"/>
</dbReference>
<dbReference type="InterPro" id="IPR000160">
    <property type="entry name" value="GGDEF_dom"/>
</dbReference>
<dbReference type="InterPro" id="IPR029787">
    <property type="entry name" value="Nucleotide_cyclase"/>
</dbReference>
<dbReference type="PROSITE" id="PS50887">
    <property type="entry name" value="GGDEF"/>
    <property type="match status" value="1"/>
</dbReference>
<dbReference type="PANTHER" id="PTHR33121:SF70">
    <property type="entry name" value="SIGNALING PROTEIN YKOW"/>
    <property type="match status" value="1"/>
</dbReference>
<dbReference type="InterPro" id="IPR035919">
    <property type="entry name" value="EAL_sf"/>
</dbReference>
<comment type="caution">
    <text evidence="4">The sequence shown here is derived from an EMBL/GenBank/DDBJ whole genome shotgun (WGS) entry which is preliminary data.</text>
</comment>
<dbReference type="PANTHER" id="PTHR33121">
    <property type="entry name" value="CYCLIC DI-GMP PHOSPHODIESTERASE PDEF"/>
    <property type="match status" value="1"/>
</dbReference>
<reference evidence="5" key="1">
    <citation type="journal article" date="2019" name="Int. J. Syst. Evol. Microbiol.">
        <title>The Global Catalogue of Microorganisms (GCM) 10K type strain sequencing project: providing services to taxonomists for standard genome sequencing and annotation.</title>
        <authorList>
            <consortium name="The Broad Institute Genomics Platform"/>
            <consortium name="The Broad Institute Genome Sequencing Center for Infectious Disease"/>
            <person name="Wu L."/>
            <person name="Ma J."/>
        </authorList>
    </citation>
    <scope>NUCLEOTIDE SEQUENCE [LARGE SCALE GENOMIC DNA]</scope>
    <source>
        <strain evidence="5">CGMCC 1.12922</strain>
    </source>
</reference>
<name>A0ABQ1QGI7_9RHOB</name>
<protein>
    <submittedName>
        <fullName evidence="4">Diguanylate cyclase</fullName>
    </submittedName>
</protein>
<dbReference type="InterPro" id="IPR050706">
    <property type="entry name" value="Cyclic-di-GMP_PDE-like"/>
</dbReference>
<evidence type="ECO:0000259" key="3">
    <source>
        <dbReference type="PROSITE" id="PS50887"/>
    </source>
</evidence>
<sequence>MAFGTGNQIRTAGRFIRSVFLGPQLAAFLPAVMLGAYWFGGEGVLLVAAVILPALIAFAGLASRGLDLRSPRDSVTGLPGRDHLVRHLDITARATGGNDSQARVGLVIEIDNFRGLQGMYGESGAEAILRQTSERIAGVMRRDDLIASLGNGRFGIAMEKTPRVDLETMIRLSTRLQEAIAAPFSIDGARILVTACVGFALPGRVPDQTGDAYLAAAESALAEAQRSGPASIRAFTRAMRPRVSVPDALTKEVVRALEDGQIRPWFQPQISTDTGALTGFEALARWEHPEKGRIAPGAFLPAIARAGLFERLGEVILFNALTAIREWDRAGLEVPTVAVNFSPDELRNPELFDKLRWELDRFDLAPERLTIEVLEDVVAKSDDDVVTRNIAALSKLGCPIDLDDFGTGHASIANIRRFNVNRIKIDRSFVTRVDTDRDQQNMVAAILTMAERLGLATLGEGVESHGEHAMLSQLGCSHVQGYSIAKPMPFEETGAWIIENQRRICDHPRLPRQAG</sequence>
<proteinExistence type="predicted"/>
<dbReference type="Pfam" id="PF00563">
    <property type="entry name" value="EAL"/>
    <property type="match status" value="1"/>
</dbReference>
<keyword evidence="1" id="KW-0472">Membrane</keyword>